<organism evidence="1 2">
    <name type="scientific">Botryotinia narcissicola</name>
    <dbReference type="NCBI Taxonomy" id="278944"/>
    <lineage>
        <taxon>Eukaryota</taxon>
        <taxon>Fungi</taxon>
        <taxon>Dikarya</taxon>
        <taxon>Ascomycota</taxon>
        <taxon>Pezizomycotina</taxon>
        <taxon>Leotiomycetes</taxon>
        <taxon>Helotiales</taxon>
        <taxon>Sclerotiniaceae</taxon>
        <taxon>Botryotinia</taxon>
    </lineage>
</organism>
<name>A0A4Z1JEU3_9HELO</name>
<evidence type="ECO:0000313" key="1">
    <source>
        <dbReference type="EMBL" id="TGO70050.1"/>
    </source>
</evidence>
<gene>
    <name evidence="1" type="ORF">BOTNAR_0004g00350</name>
</gene>
<proteinExistence type="predicted"/>
<reference evidence="1 2" key="1">
    <citation type="submission" date="2017-12" db="EMBL/GenBank/DDBJ databases">
        <title>Comparative genomics of Botrytis spp.</title>
        <authorList>
            <person name="Valero-Jimenez C.A."/>
            <person name="Tapia P."/>
            <person name="Veloso J."/>
            <person name="Silva-Moreno E."/>
            <person name="Staats M."/>
            <person name="Valdes J.H."/>
            <person name="Van Kan J.A.L."/>
        </authorList>
    </citation>
    <scope>NUCLEOTIDE SEQUENCE [LARGE SCALE GENOMIC DNA]</scope>
    <source>
        <strain evidence="1 2">MUCL2120</strain>
    </source>
</reference>
<accession>A0A4Z1JEU3</accession>
<dbReference type="OrthoDB" id="3526673at2759"/>
<dbReference type="Proteomes" id="UP000297452">
    <property type="component" value="Unassembled WGS sequence"/>
</dbReference>
<dbReference type="AlphaFoldDB" id="A0A4Z1JEU3"/>
<evidence type="ECO:0000313" key="2">
    <source>
        <dbReference type="Proteomes" id="UP000297452"/>
    </source>
</evidence>
<keyword evidence="2" id="KW-1185">Reference proteome</keyword>
<sequence>MFRDSEEPDVVPRNGRMCGIRASIYKSGRGQVYVHKEKGSPSRRFNELRFVPLMNGIFKNSIQNPHQASRLGASLSTTKFFTTINVDSKIPTKVHLTLISVIFGTLLFTINNSKRTLPLKYREQILLPAEEWDKHIDKHSGEPIFTNISKLYDCQNKMLPDLDEEKYAKTRTMHETFVQDSEEVVARAEEFDSEEMWTTWEEERQELNMTELTACRGHATLKASALTSTIDDKLLQAVKRLGQSCEESYIEDNFQPAGSNHSETIAEDWRERAILSRFGAIQAKAKQDSADAETYSK</sequence>
<protein>
    <submittedName>
        <fullName evidence="1">Uncharacterized protein</fullName>
    </submittedName>
</protein>
<dbReference type="EMBL" id="PQXJ01000004">
    <property type="protein sequence ID" value="TGO70050.1"/>
    <property type="molecule type" value="Genomic_DNA"/>
</dbReference>
<comment type="caution">
    <text evidence="1">The sequence shown here is derived from an EMBL/GenBank/DDBJ whole genome shotgun (WGS) entry which is preliminary data.</text>
</comment>